<dbReference type="AlphaFoldDB" id="A0A0F9SW93"/>
<proteinExistence type="predicted"/>
<evidence type="ECO:0000313" key="1">
    <source>
        <dbReference type="EMBL" id="KKN71174.1"/>
    </source>
</evidence>
<protein>
    <submittedName>
        <fullName evidence="1">Uncharacterized protein</fullName>
    </submittedName>
</protein>
<reference evidence="1" key="1">
    <citation type="journal article" date="2015" name="Nature">
        <title>Complex archaea that bridge the gap between prokaryotes and eukaryotes.</title>
        <authorList>
            <person name="Spang A."/>
            <person name="Saw J.H."/>
            <person name="Jorgensen S.L."/>
            <person name="Zaremba-Niedzwiedzka K."/>
            <person name="Martijn J."/>
            <person name="Lind A.E."/>
            <person name="van Eijk R."/>
            <person name="Schleper C."/>
            <person name="Guy L."/>
            <person name="Ettema T.J."/>
        </authorList>
    </citation>
    <scope>NUCLEOTIDE SEQUENCE</scope>
</reference>
<comment type="caution">
    <text evidence="1">The sequence shown here is derived from an EMBL/GenBank/DDBJ whole genome shotgun (WGS) entry which is preliminary data.</text>
</comment>
<organism evidence="1">
    <name type="scientific">marine sediment metagenome</name>
    <dbReference type="NCBI Taxonomy" id="412755"/>
    <lineage>
        <taxon>unclassified sequences</taxon>
        <taxon>metagenomes</taxon>
        <taxon>ecological metagenomes</taxon>
    </lineage>
</organism>
<accession>A0A0F9SW93</accession>
<sequence length="359" mass="37095">MPLNIGLRMGIAARLRGISNIGGDVALGTGVFLRHSVTAGITASTSQSQGNGALTSEINEVDVVAFANDTVTLPAAVAGRKVTIINNGANTLRMYPASGDNLGAGVDVLETLAANEVIDFVAYDDTNWHVEASTETLHAEMFDTDNGVDFDINSSDGDDHGYRITTMAAGDLAGWTFDGGGANAAIAIASIADGADSGVDIEVTTSTNHGYATGDVIVHTDSTSLANAAYEGYFIVKAIISDTEYEVAAVFGITGTGFTAQPATLKANVGSGGQYSVNWWASAAIVGANDNFDFSIHVQTVHQTSTNTRRFFSANDVGSLSGGSIIAIADGDQVSFSVANASDAGNIIFRDFTLVLTRL</sequence>
<dbReference type="EMBL" id="LAZR01000388">
    <property type="protein sequence ID" value="KKN71174.1"/>
    <property type="molecule type" value="Genomic_DNA"/>
</dbReference>
<gene>
    <name evidence="1" type="ORF">LCGC14_0423370</name>
</gene>
<name>A0A0F9SW93_9ZZZZ</name>